<evidence type="ECO:0000256" key="4">
    <source>
        <dbReference type="ARBA" id="ARBA00023136"/>
    </source>
</evidence>
<dbReference type="GO" id="GO:0015643">
    <property type="term" value="F:toxic substance binding"/>
    <property type="evidence" value="ECO:0007669"/>
    <property type="project" value="InterPro"/>
</dbReference>
<organism evidence="7 8">
    <name type="scientific">Tritrichomonas foetus</name>
    <dbReference type="NCBI Taxonomy" id="1144522"/>
    <lineage>
        <taxon>Eukaryota</taxon>
        <taxon>Metamonada</taxon>
        <taxon>Parabasalia</taxon>
        <taxon>Tritrichomonadida</taxon>
        <taxon>Tritrichomonadidae</taxon>
        <taxon>Tritrichomonas</taxon>
    </lineage>
</organism>
<keyword evidence="3 5" id="KW-1133">Transmembrane helix</keyword>
<dbReference type="RefSeq" id="XP_068369246.1">
    <property type="nucleotide sequence ID" value="XM_068497241.1"/>
</dbReference>
<evidence type="ECO:0000256" key="3">
    <source>
        <dbReference type="ARBA" id="ARBA00022989"/>
    </source>
</evidence>
<feature type="domain" description="Wntless-like transmembrane" evidence="6">
    <location>
        <begin position="188"/>
        <end position="408"/>
    </location>
</feature>
<comment type="subcellular location">
    <subcellularLocation>
        <location evidence="1">Membrane</location>
        <topology evidence="1">Multi-pass membrane protein</topology>
    </subcellularLocation>
</comment>
<dbReference type="PANTHER" id="PTHR31918:SF1">
    <property type="entry name" value="TRANSMEMBRANE PROTEIN 181"/>
    <property type="match status" value="1"/>
</dbReference>
<keyword evidence="8" id="KW-1185">Reference proteome</keyword>
<dbReference type="InterPro" id="IPR040416">
    <property type="entry name" value="TMEM181"/>
</dbReference>
<feature type="transmembrane region" description="Helical" evidence="5">
    <location>
        <begin position="326"/>
        <end position="349"/>
    </location>
</feature>
<accession>A0A1J4L2E4</accession>
<evidence type="ECO:0000256" key="5">
    <source>
        <dbReference type="SAM" id="Phobius"/>
    </source>
</evidence>
<dbReference type="PANTHER" id="PTHR31918">
    <property type="entry name" value="TRANSMEMBRANE PROTEIN 181"/>
    <property type="match status" value="1"/>
</dbReference>
<evidence type="ECO:0000259" key="6">
    <source>
        <dbReference type="Pfam" id="PF06664"/>
    </source>
</evidence>
<evidence type="ECO:0000313" key="7">
    <source>
        <dbReference type="EMBL" id="OHT16110.1"/>
    </source>
</evidence>
<sequence>MEKLRPKYKYNHLLLNYALKITRGKKMHHLSVQFHTSPIPILVILFFMGSLTMLYVPDSKEIQYSTRAVERPNDTIYLSTRLTQISPLTNYFYGEVIFERVNDTIPLHRPFQYEGTILTFLNEQNYRHFSVRGEIHPVTPTRKSLSTAPHRIFLERYIRYDDAKIDIKIIDVPKDAVKSILLKVISGNPQYNHFLLLMKILFFFLNVNNLYEYLKYARNELNPLIIALITIHFLANNPLVYFHNYRQPLKVYYLLDDFAQALQSAFLRIYLLIIFTNIRDANSQLSKLPTTFFFFALFFSFLSHNFNTDSWKKDYTDPVTSFSTPILAFELGIEMSYITWLIVTVSASFSKVKRQSQQKTFKLFASALFSISFFLIFTKIMNNYVLPSRYKFSEEAVSFVCSNMMIYIILQISMHATKEVILPYSEPVDDLPKDFALVPE</sequence>
<keyword evidence="4 5" id="KW-0472">Membrane</keyword>
<dbReference type="GeneID" id="94831945"/>
<evidence type="ECO:0000256" key="1">
    <source>
        <dbReference type="ARBA" id="ARBA00004141"/>
    </source>
</evidence>
<keyword evidence="2 5" id="KW-0812">Transmembrane</keyword>
<dbReference type="GO" id="GO:0016020">
    <property type="term" value="C:membrane"/>
    <property type="evidence" value="ECO:0007669"/>
    <property type="project" value="UniProtKB-SubCell"/>
</dbReference>
<feature type="transmembrane region" description="Helical" evidence="5">
    <location>
        <begin position="223"/>
        <end position="241"/>
    </location>
</feature>
<dbReference type="Proteomes" id="UP000179807">
    <property type="component" value="Unassembled WGS sequence"/>
</dbReference>
<comment type="caution">
    <text evidence="7">The sequence shown here is derived from an EMBL/GenBank/DDBJ whole genome shotgun (WGS) entry which is preliminary data.</text>
</comment>
<dbReference type="Pfam" id="PF06664">
    <property type="entry name" value="WLS-like_TM"/>
    <property type="match status" value="1"/>
</dbReference>
<dbReference type="AlphaFoldDB" id="A0A1J4L2E4"/>
<feature type="transmembrane region" description="Helical" evidence="5">
    <location>
        <begin position="361"/>
        <end position="381"/>
    </location>
</feature>
<name>A0A1J4L2E4_9EUKA</name>
<dbReference type="InterPro" id="IPR047843">
    <property type="entry name" value="WLS-like_TM"/>
</dbReference>
<protein>
    <recommendedName>
        <fullName evidence="6">Wntless-like transmembrane domain-containing protein</fullName>
    </recommendedName>
</protein>
<proteinExistence type="predicted"/>
<feature type="transmembrane region" description="Helical" evidence="5">
    <location>
        <begin position="191"/>
        <end position="211"/>
    </location>
</feature>
<feature type="transmembrane region" description="Helical" evidence="5">
    <location>
        <begin position="32"/>
        <end position="56"/>
    </location>
</feature>
<feature type="transmembrane region" description="Helical" evidence="5">
    <location>
        <begin position="290"/>
        <end position="306"/>
    </location>
</feature>
<gene>
    <name evidence="7" type="ORF">TRFO_13430</name>
</gene>
<reference evidence="7" key="1">
    <citation type="submission" date="2016-10" db="EMBL/GenBank/DDBJ databases">
        <authorList>
            <person name="Benchimol M."/>
            <person name="Almeida L.G."/>
            <person name="Vasconcelos A.T."/>
            <person name="Perreira-Neves A."/>
            <person name="Rosa I.A."/>
            <person name="Tasca T."/>
            <person name="Bogo M.R."/>
            <person name="de Souza W."/>
        </authorList>
    </citation>
    <scope>NUCLEOTIDE SEQUENCE [LARGE SCALE GENOMIC DNA]</scope>
    <source>
        <strain evidence="7">K</strain>
    </source>
</reference>
<evidence type="ECO:0000313" key="8">
    <source>
        <dbReference type="Proteomes" id="UP000179807"/>
    </source>
</evidence>
<feature type="transmembrane region" description="Helical" evidence="5">
    <location>
        <begin position="396"/>
        <end position="414"/>
    </location>
</feature>
<dbReference type="EMBL" id="MLAK01000145">
    <property type="protein sequence ID" value="OHT16110.1"/>
    <property type="molecule type" value="Genomic_DNA"/>
</dbReference>
<feature type="transmembrane region" description="Helical" evidence="5">
    <location>
        <begin position="261"/>
        <end position="278"/>
    </location>
</feature>
<evidence type="ECO:0000256" key="2">
    <source>
        <dbReference type="ARBA" id="ARBA00022692"/>
    </source>
</evidence>
<dbReference type="VEuPathDB" id="TrichDB:TRFO_13430"/>